<dbReference type="EMBL" id="JBJUIK010000002">
    <property type="protein sequence ID" value="KAL3534997.1"/>
    <property type="molecule type" value="Genomic_DNA"/>
</dbReference>
<comment type="caution">
    <text evidence="1">The sequence shown here is derived from an EMBL/GenBank/DDBJ whole genome shotgun (WGS) entry which is preliminary data.</text>
</comment>
<gene>
    <name evidence="1" type="ORF">ACH5RR_003458</name>
</gene>
<protein>
    <submittedName>
        <fullName evidence="1">Uncharacterized protein</fullName>
    </submittedName>
</protein>
<reference evidence="1 2" key="1">
    <citation type="submission" date="2024-11" db="EMBL/GenBank/DDBJ databases">
        <title>A near-complete genome assembly of Cinchona calisaya.</title>
        <authorList>
            <person name="Lian D.C."/>
            <person name="Zhao X.W."/>
            <person name="Wei L."/>
        </authorList>
    </citation>
    <scope>NUCLEOTIDE SEQUENCE [LARGE SCALE GENOMIC DNA]</scope>
    <source>
        <tissue evidence="1">Nenye</tissue>
    </source>
</reference>
<accession>A0ABD3AUT5</accession>
<organism evidence="1 2">
    <name type="scientific">Cinchona calisaya</name>
    <dbReference type="NCBI Taxonomy" id="153742"/>
    <lineage>
        <taxon>Eukaryota</taxon>
        <taxon>Viridiplantae</taxon>
        <taxon>Streptophyta</taxon>
        <taxon>Embryophyta</taxon>
        <taxon>Tracheophyta</taxon>
        <taxon>Spermatophyta</taxon>
        <taxon>Magnoliopsida</taxon>
        <taxon>eudicotyledons</taxon>
        <taxon>Gunneridae</taxon>
        <taxon>Pentapetalae</taxon>
        <taxon>asterids</taxon>
        <taxon>lamiids</taxon>
        <taxon>Gentianales</taxon>
        <taxon>Rubiaceae</taxon>
        <taxon>Cinchonoideae</taxon>
        <taxon>Cinchoneae</taxon>
        <taxon>Cinchona</taxon>
    </lineage>
</organism>
<name>A0ABD3AUT5_9GENT</name>
<dbReference type="Proteomes" id="UP001630127">
    <property type="component" value="Unassembled WGS sequence"/>
</dbReference>
<sequence>MAINNDAGNKAIFDSFQEKVIMRDVRNDKKPNVWNIKGLTLIGKLAPRAEQVCRLLAWELYPGVVKELWFRLHQGYVLIIWGPRVRSSKFEKKLEPQLVEFIQSNLKFGDLTLRQLRASVQVTNLRSKDQECRILRRATTRGLLVWGFKPQEI</sequence>
<dbReference type="AlphaFoldDB" id="A0ABD3AUT5"/>
<keyword evidence="2" id="KW-1185">Reference proteome</keyword>
<evidence type="ECO:0000313" key="2">
    <source>
        <dbReference type="Proteomes" id="UP001630127"/>
    </source>
</evidence>
<evidence type="ECO:0000313" key="1">
    <source>
        <dbReference type="EMBL" id="KAL3534997.1"/>
    </source>
</evidence>
<proteinExistence type="predicted"/>